<organism evidence="1">
    <name type="scientific">Sesamum latifolium</name>
    <dbReference type="NCBI Taxonomy" id="2727402"/>
    <lineage>
        <taxon>Eukaryota</taxon>
        <taxon>Viridiplantae</taxon>
        <taxon>Streptophyta</taxon>
        <taxon>Embryophyta</taxon>
        <taxon>Tracheophyta</taxon>
        <taxon>Spermatophyta</taxon>
        <taxon>Magnoliopsida</taxon>
        <taxon>eudicotyledons</taxon>
        <taxon>Gunneridae</taxon>
        <taxon>Pentapetalae</taxon>
        <taxon>asterids</taxon>
        <taxon>lamiids</taxon>
        <taxon>Lamiales</taxon>
        <taxon>Pedaliaceae</taxon>
        <taxon>Sesamum</taxon>
    </lineage>
</organism>
<dbReference type="PANTHER" id="PTHR33223">
    <property type="entry name" value="CCHC-TYPE DOMAIN-CONTAINING PROTEIN"/>
    <property type="match status" value="1"/>
</dbReference>
<reference evidence="1" key="2">
    <citation type="journal article" date="2024" name="Plant">
        <title>Genomic evolution and insights into agronomic trait innovations of Sesamum species.</title>
        <authorList>
            <person name="Miao H."/>
            <person name="Wang L."/>
            <person name="Qu L."/>
            <person name="Liu H."/>
            <person name="Sun Y."/>
            <person name="Le M."/>
            <person name="Wang Q."/>
            <person name="Wei S."/>
            <person name="Zheng Y."/>
            <person name="Lin W."/>
            <person name="Duan Y."/>
            <person name="Cao H."/>
            <person name="Xiong S."/>
            <person name="Wang X."/>
            <person name="Wei L."/>
            <person name="Li C."/>
            <person name="Ma Q."/>
            <person name="Ju M."/>
            <person name="Zhao R."/>
            <person name="Li G."/>
            <person name="Mu C."/>
            <person name="Tian Q."/>
            <person name="Mei H."/>
            <person name="Zhang T."/>
            <person name="Gao T."/>
            <person name="Zhang H."/>
        </authorList>
    </citation>
    <scope>NUCLEOTIDE SEQUENCE</scope>
    <source>
        <strain evidence="1">KEN1</strain>
    </source>
</reference>
<comment type="caution">
    <text evidence="1">The sequence shown here is derived from an EMBL/GenBank/DDBJ whole genome shotgun (WGS) entry which is preliminary data.</text>
</comment>
<evidence type="ECO:0000313" key="1">
    <source>
        <dbReference type="EMBL" id="KAL0406267.1"/>
    </source>
</evidence>
<dbReference type="EMBL" id="JACGWN010000014">
    <property type="protein sequence ID" value="KAL0406267.1"/>
    <property type="molecule type" value="Genomic_DNA"/>
</dbReference>
<protein>
    <recommendedName>
        <fullName evidence="2">Retrotransposon gag domain-containing protein</fullName>
    </recommendedName>
</protein>
<gene>
    <name evidence="1" type="ORF">Slati_3940600</name>
</gene>
<evidence type="ECO:0008006" key="2">
    <source>
        <dbReference type="Google" id="ProtNLM"/>
    </source>
</evidence>
<name>A0AAW2TPM9_9LAMI</name>
<proteinExistence type="predicted"/>
<dbReference type="PANTHER" id="PTHR33223:SF10">
    <property type="entry name" value="AMINOTRANSFERASE-LIKE PLANT MOBILE DOMAIN-CONTAINING PROTEIN"/>
    <property type="match status" value="1"/>
</dbReference>
<sequence length="124" mass="14405">MKLRQQVTRETFPTERGVPFSEHIMTEELPTHFRAPEHLPVYDGSTDPAEHIRKFINVALLYRHADSIKCRVFLTTLTGSFQHWFDQLPAGSVRSFAESNYPFQHQIASSRKYRKSPISLFGIK</sequence>
<accession>A0AAW2TPM9</accession>
<dbReference type="AlphaFoldDB" id="A0AAW2TPM9"/>
<reference evidence="1" key="1">
    <citation type="submission" date="2020-06" db="EMBL/GenBank/DDBJ databases">
        <authorList>
            <person name="Li T."/>
            <person name="Hu X."/>
            <person name="Zhang T."/>
            <person name="Song X."/>
            <person name="Zhang H."/>
            <person name="Dai N."/>
            <person name="Sheng W."/>
            <person name="Hou X."/>
            <person name="Wei L."/>
        </authorList>
    </citation>
    <scope>NUCLEOTIDE SEQUENCE</scope>
    <source>
        <strain evidence="1">KEN1</strain>
        <tissue evidence="1">Leaf</tissue>
    </source>
</reference>